<reference evidence="3 4" key="1">
    <citation type="submission" date="2017-08" db="EMBL/GenBank/DDBJ databases">
        <title>Complete genome sequence of Mucilaginibacter sp. strain BJC16-A31.</title>
        <authorList>
            <consortium name="Henan University of Science and Technology"/>
            <person name="You X."/>
        </authorList>
    </citation>
    <scope>NUCLEOTIDE SEQUENCE [LARGE SCALE GENOMIC DNA]</scope>
    <source>
        <strain evidence="3 4">BJC16-A31</strain>
    </source>
</reference>
<evidence type="ECO:0000313" key="3">
    <source>
        <dbReference type="EMBL" id="ASU32737.1"/>
    </source>
</evidence>
<name>A0A223NSB8_9SPHI</name>
<dbReference type="AlphaFoldDB" id="A0A223NSB8"/>
<protein>
    <submittedName>
        <fullName evidence="3">3-carboxymuconate cyclase</fullName>
    </submittedName>
</protein>
<dbReference type="PANTHER" id="PTHR30344:SF1">
    <property type="entry name" value="6-PHOSPHOGLUCONOLACTONASE"/>
    <property type="match status" value="1"/>
</dbReference>
<dbReference type="GO" id="GO:0006006">
    <property type="term" value="P:glucose metabolic process"/>
    <property type="evidence" value="ECO:0007669"/>
    <property type="project" value="UniProtKB-KW"/>
</dbReference>
<keyword evidence="2" id="KW-0119">Carbohydrate metabolism</keyword>
<dbReference type="SUPFAM" id="SSF51004">
    <property type="entry name" value="C-terminal (heme d1) domain of cytochrome cd1-nitrite reductase"/>
    <property type="match status" value="1"/>
</dbReference>
<organism evidence="3 4">
    <name type="scientific">Mucilaginibacter xinganensis</name>
    <dbReference type="NCBI Taxonomy" id="1234841"/>
    <lineage>
        <taxon>Bacteria</taxon>
        <taxon>Pseudomonadati</taxon>
        <taxon>Bacteroidota</taxon>
        <taxon>Sphingobacteriia</taxon>
        <taxon>Sphingobacteriales</taxon>
        <taxon>Sphingobacteriaceae</taxon>
        <taxon>Mucilaginibacter</taxon>
    </lineage>
</organism>
<dbReference type="PANTHER" id="PTHR30344">
    <property type="entry name" value="6-PHOSPHOGLUCONOLACTONASE-RELATED"/>
    <property type="match status" value="1"/>
</dbReference>
<sequence length="389" mass="42904">MQADNQIYPAMRKFLILISLLFPVLIYAQKKKAGPPSTYDLLIGTYTKGKSKGIYVYRFYAEKGKLEYLNQIDGVSNPSYLTVSDNNKFVYAVNEDGKKGEVSAFKFNAKLGKLEFINKQSSLGADPCYISVDKDQKNAFVANYSSGSIAVLPINKDGSLANGIQTLHDDGHSVNKDRQEAAHVHTAVLSPDEKYVLYTDLGTDKLHITRYKPGKANPLTDAKPAYVTVTPGDGPRHLVFSNDKKHVYLITEMGSNVYVYDYDNGKLKQKQKVSFLIPGFKGQTAGAAVHLTPDGKFLYASNRLETNTITGFAVNEETGELTQVDQVSTFGKNPRDFAIDPNGNFLLVANQDSDSIFIYKLNKETGKLALIQGMTEIGNPVCLKFTSAE</sequence>
<evidence type="ECO:0000256" key="2">
    <source>
        <dbReference type="ARBA" id="ARBA00022526"/>
    </source>
</evidence>
<dbReference type="GO" id="GO:0005829">
    <property type="term" value="C:cytosol"/>
    <property type="evidence" value="ECO:0007669"/>
    <property type="project" value="TreeGrafter"/>
</dbReference>
<keyword evidence="4" id="KW-1185">Reference proteome</keyword>
<dbReference type="KEGG" id="muc:MuYL_0837"/>
<dbReference type="GO" id="GO:0017057">
    <property type="term" value="F:6-phosphogluconolactonase activity"/>
    <property type="evidence" value="ECO:0007669"/>
    <property type="project" value="TreeGrafter"/>
</dbReference>
<dbReference type="InterPro" id="IPR019405">
    <property type="entry name" value="Lactonase_7-beta_prop"/>
</dbReference>
<evidence type="ECO:0000313" key="4">
    <source>
        <dbReference type="Proteomes" id="UP000215002"/>
    </source>
</evidence>
<dbReference type="InterPro" id="IPR050282">
    <property type="entry name" value="Cycloisomerase_2"/>
</dbReference>
<comment type="similarity">
    <text evidence="1">Belongs to the cycloisomerase 2 family.</text>
</comment>
<accession>A0A223NSB8</accession>
<gene>
    <name evidence="3" type="ORF">MuYL_0837</name>
</gene>
<dbReference type="InterPro" id="IPR015943">
    <property type="entry name" value="WD40/YVTN_repeat-like_dom_sf"/>
</dbReference>
<dbReference type="EMBL" id="CP022743">
    <property type="protein sequence ID" value="ASU32737.1"/>
    <property type="molecule type" value="Genomic_DNA"/>
</dbReference>
<dbReference type="FunFam" id="2.130.10.10:FF:000306">
    <property type="entry name" value="3-carboxymuconate cyclase"/>
    <property type="match status" value="1"/>
</dbReference>
<dbReference type="InterPro" id="IPR011048">
    <property type="entry name" value="Haem_d1_sf"/>
</dbReference>
<dbReference type="Gene3D" id="2.130.10.10">
    <property type="entry name" value="YVTN repeat-like/Quinoprotein amine dehydrogenase"/>
    <property type="match status" value="1"/>
</dbReference>
<evidence type="ECO:0000256" key="1">
    <source>
        <dbReference type="ARBA" id="ARBA00005564"/>
    </source>
</evidence>
<proteinExistence type="inferred from homology"/>
<dbReference type="Proteomes" id="UP000215002">
    <property type="component" value="Chromosome"/>
</dbReference>
<keyword evidence="2" id="KW-0313">Glucose metabolism</keyword>
<dbReference type="Pfam" id="PF10282">
    <property type="entry name" value="Lactonase"/>
    <property type="match status" value="1"/>
</dbReference>